<dbReference type="PANTHER" id="PTHR38839">
    <property type="entry name" value="TRANSCRIPTIONAL REGULATOR WHID-RELATED"/>
    <property type="match status" value="1"/>
</dbReference>
<evidence type="ECO:0000256" key="2">
    <source>
        <dbReference type="ARBA" id="ARBA00006597"/>
    </source>
</evidence>
<keyword evidence="8" id="KW-0238">DNA-binding</keyword>
<keyword evidence="7" id="KW-0805">Transcription regulation</keyword>
<dbReference type="InterPro" id="IPR034768">
    <property type="entry name" value="4FE4S_WBL"/>
</dbReference>
<evidence type="ECO:0000256" key="6">
    <source>
        <dbReference type="ARBA" id="ARBA00023014"/>
    </source>
</evidence>
<evidence type="ECO:0000256" key="5">
    <source>
        <dbReference type="ARBA" id="ARBA00023004"/>
    </source>
</evidence>
<dbReference type="GO" id="GO:0051539">
    <property type="term" value="F:4 iron, 4 sulfur cluster binding"/>
    <property type="evidence" value="ECO:0007669"/>
    <property type="project" value="UniProtKB-KW"/>
</dbReference>
<feature type="domain" description="4Fe-4S Wbl-type" evidence="11">
    <location>
        <begin position="10"/>
        <end position="67"/>
    </location>
</feature>
<keyword evidence="10" id="KW-0804">Transcription</keyword>
<keyword evidence="9" id="KW-1015">Disulfide bond</keyword>
<reference evidence="12" key="1">
    <citation type="journal article" date="2015" name="Nature">
        <title>Complex archaea that bridge the gap between prokaryotes and eukaryotes.</title>
        <authorList>
            <person name="Spang A."/>
            <person name="Saw J.H."/>
            <person name="Jorgensen S.L."/>
            <person name="Zaremba-Niedzwiedzka K."/>
            <person name="Martijn J."/>
            <person name="Lind A.E."/>
            <person name="van Eijk R."/>
            <person name="Schleper C."/>
            <person name="Guy L."/>
            <person name="Ettema T.J."/>
        </authorList>
    </citation>
    <scope>NUCLEOTIDE SEQUENCE</scope>
</reference>
<sequence length="97" mass="10520">MLLPFAEDANCRGSDSEQFFIHTGASSKPAKAICKGCRVKQECLDWAIEYRMVYGIWGGKTVKERRRATRELVAVGVREPGASVLGVAEEASAVTGT</sequence>
<dbReference type="GO" id="GO:0045454">
    <property type="term" value="P:cell redox homeostasis"/>
    <property type="evidence" value="ECO:0007669"/>
    <property type="project" value="TreeGrafter"/>
</dbReference>
<comment type="similarity">
    <text evidence="2">Belongs to the WhiB family.</text>
</comment>
<evidence type="ECO:0000256" key="1">
    <source>
        <dbReference type="ARBA" id="ARBA00001966"/>
    </source>
</evidence>
<dbReference type="GO" id="GO:0047134">
    <property type="term" value="F:protein-disulfide reductase [NAD(P)H] activity"/>
    <property type="evidence" value="ECO:0007669"/>
    <property type="project" value="TreeGrafter"/>
</dbReference>
<dbReference type="HAMAP" id="MF_01479">
    <property type="entry name" value="WhiB"/>
    <property type="match status" value="1"/>
</dbReference>
<evidence type="ECO:0000256" key="8">
    <source>
        <dbReference type="ARBA" id="ARBA00023125"/>
    </source>
</evidence>
<evidence type="ECO:0000256" key="4">
    <source>
        <dbReference type="ARBA" id="ARBA00022723"/>
    </source>
</evidence>
<dbReference type="GO" id="GO:0046872">
    <property type="term" value="F:metal ion binding"/>
    <property type="evidence" value="ECO:0007669"/>
    <property type="project" value="UniProtKB-KW"/>
</dbReference>
<dbReference type="PROSITE" id="PS51674">
    <property type="entry name" value="4FE4S_WBL"/>
    <property type="match status" value="1"/>
</dbReference>
<gene>
    <name evidence="12" type="ORF">LCGC14_0397210</name>
</gene>
<evidence type="ECO:0000259" key="11">
    <source>
        <dbReference type="PROSITE" id="PS51674"/>
    </source>
</evidence>
<dbReference type="GO" id="GO:0045892">
    <property type="term" value="P:negative regulation of DNA-templated transcription"/>
    <property type="evidence" value="ECO:0007669"/>
    <property type="project" value="TreeGrafter"/>
</dbReference>
<dbReference type="AlphaFoldDB" id="A0A0F9W6Y7"/>
<evidence type="ECO:0000256" key="3">
    <source>
        <dbReference type="ARBA" id="ARBA00022485"/>
    </source>
</evidence>
<evidence type="ECO:0000313" key="12">
    <source>
        <dbReference type="EMBL" id="KKN73773.1"/>
    </source>
</evidence>
<dbReference type="InterPro" id="IPR003482">
    <property type="entry name" value="Whib"/>
</dbReference>
<proteinExistence type="inferred from homology"/>
<evidence type="ECO:0000256" key="10">
    <source>
        <dbReference type="ARBA" id="ARBA00023163"/>
    </source>
</evidence>
<protein>
    <recommendedName>
        <fullName evidence="11">4Fe-4S Wbl-type domain-containing protein</fullName>
    </recommendedName>
</protein>
<comment type="cofactor">
    <cofactor evidence="1">
        <name>[4Fe-4S] cluster</name>
        <dbReference type="ChEBI" id="CHEBI:49883"/>
    </cofactor>
</comment>
<dbReference type="GO" id="GO:0003677">
    <property type="term" value="F:DNA binding"/>
    <property type="evidence" value="ECO:0007669"/>
    <property type="project" value="UniProtKB-KW"/>
</dbReference>
<dbReference type="EMBL" id="LAZR01000337">
    <property type="protein sequence ID" value="KKN73773.1"/>
    <property type="molecule type" value="Genomic_DNA"/>
</dbReference>
<comment type="caution">
    <text evidence="12">The sequence shown here is derived from an EMBL/GenBank/DDBJ whole genome shotgun (WGS) entry which is preliminary data.</text>
</comment>
<name>A0A0F9W6Y7_9ZZZZ</name>
<evidence type="ECO:0000256" key="9">
    <source>
        <dbReference type="ARBA" id="ARBA00023157"/>
    </source>
</evidence>
<accession>A0A0F9W6Y7</accession>
<evidence type="ECO:0000256" key="7">
    <source>
        <dbReference type="ARBA" id="ARBA00023015"/>
    </source>
</evidence>
<organism evidence="12">
    <name type="scientific">marine sediment metagenome</name>
    <dbReference type="NCBI Taxonomy" id="412755"/>
    <lineage>
        <taxon>unclassified sequences</taxon>
        <taxon>metagenomes</taxon>
        <taxon>ecological metagenomes</taxon>
    </lineage>
</organism>
<dbReference type="Pfam" id="PF02467">
    <property type="entry name" value="Whib"/>
    <property type="match status" value="1"/>
</dbReference>
<keyword evidence="5" id="KW-0408">Iron</keyword>
<keyword evidence="3" id="KW-0004">4Fe-4S</keyword>
<keyword evidence="6" id="KW-0411">Iron-sulfur</keyword>
<keyword evidence="4" id="KW-0479">Metal-binding</keyword>